<accession>A0A4Y2HAA4</accession>
<sequence length="87" mass="9978">MMFFQQVATDGELEKESCLYTSCVRGSGQFINSLGVPNGNWSSCYPQAQSSYPNPNHHTQSQLLNWDMQVHNTITHMAQKKQKRSIW</sequence>
<gene>
    <name evidence="1" type="ORF">AVEN_6486_1</name>
</gene>
<reference evidence="1 2" key="1">
    <citation type="journal article" date="2019" name="Sci. Rep.">
        <title>Orb-weaving spider Araneus ventricosus genome elucidates the spidroin gene catalogue.</title>
        <authorList>
            <person name="Kono N."/>
            <person name="Nakamura H."/>
            <person name="Ohtoshi R."/>
            <person name="Moran D.A.P."/>
            <person name="Shinohara A."/>
            <person name="Yoshida Y."/>
            <person name="Fujiwara M."/>
            <person name="Mori M."/>
            <person name="Tomita M."/>
            <person name="Arakawa K."/>
        </authorList>
    </citation>
    <scope>NUCLEOTIDE SEQUENCE [LARGE SCALE GENOMIC DNA]</scope>
</reference>
<dbReference type="Proteomes" id="UP000499080">
    <property type="component" value="Unassembled WGS sequence"/>
</dbReference>
<keyword evidence="2" id="KW-1185">Reference proteome</keyword>
<dbReference type="EMBL" id="BGPR01001801">
    <property type="protein sequence ID" value="GBM62116.1"/>
    <property type="molecule type" value="Genomic_DNA"/>
</dbReference>
<comment type="caution">
    <text evidence="1">The sequence shown here is derived from an EMBL/GenBank/DDBJ whole genome shotgun (WGS) entry which is preliminary data.</text>
</comment>
<organism evidence="1 2">
    <name type="scientific">Araneus ventricosus</name>
    <name type="common">Orbweaver spider</name>
    <name type="synonym">Epeira ventricosa</name>
    <dbReference type="NCBI Taxonomy" id="182803"/>
    <lineage>
        <taxon>Eukaryota</taxon>
        <taxon>Metazoa</taxon>
        <taxon>Ecdysozoa</taxon>
        <taxon>Arthropoda</taxon>
        <taxon>Chelicerata</taxon>
        <taxon>Arachnida</taxon>
        <taxon>Araneae</taxon>
        <taxon>Araneomorphae</taxon>
        <taxon>Entelegynae</taxon>
        <taxon>Araneoidea</taxon>
        <taxon>Araneidae</taxon>
        <taxon>Araneus</taxon>
    </lineage>
</organism>
<evidence type="ECO:0000313" key="1">
    <source>
        <dbReference type="EMBL" id="GBM62116.1"/>
    </source>
</evidence>
<protein>
    <submittedName>
        <fullName evidence="1">Uncharacterized protein</fullName>
    </submittedName>
</protein>
<proteinExistence type="predicted"/>
<evidence type="ECO:0000313" key="2">
    <source>
        <dbReference type="Proteomes" id="UP000499080"/>
    </source>
</evidence>
<dbReference type="AlphaFoldDB" id="A0A4Y2HAA4"/>
<name>A0A4Y2HAA4_ARAVE</name>